<name>A0A699HFB5_TANCI</name>
<dbReference type="EMBL" id="BKCJ010132644">
    <property type="protein sequence ID" value="GEX82613.1"/>
    <property type="molecule type" value="Genomic_DNA"/>
</dbReference>
<gene>
    <name evidence="1" type="ORF">Tci_354588</name>
</gene>
<comment type="caution">
    <text evidence="1">The sequence shown here is derived from an EMBL/GenBank/DDBJ whole genome shotgun (WGS) entry which is preliminary data.</text>
</comment>
<protein>
    <submittedName>
        <fullName evidence="1">Uncharacterized protein</fullName>
    </submittedName>
</protein>
<sequence>MTEFPQIDSGLVVPMFNQEGDPIACFNKETSFLTAVASLRFPSTNNQLRTSSNLRNQATIQDDKEGIQGWLNVTIVKGNDTWLGNELSLRGQGTLHGLRKSQRWLKHKNLDEEQLAFLEDLGILDGQAAQTTIPNTAAF</sequence>
<reference evidence="1" key="1">
    <citation type="journal article" date="2019" name="Sci. Rep.">
        <title>Draft genome of Tanacetum cinerariifolium, the natural source of mosquito coil.</title>
        <authorList>
            <person name="Yamashiro T."/>
            <person name="Shiraishi A."/>
            <person name="Satake H."/>
            <person name="Nakayama K."/>
        </authorList>
    </citation>
    <scope>NUCLEOTIDE SEQUENCE</scope>
</reference>
<proteinExistence type="predicted"/>
<organism evidence="1">
    <name type="scientific">Tanacetum cinerariifolium</name>
    <name type="common">Dalmatian daisy</name>
    <name type="synonym">Chrysanthemum cinerariifolium</name>
    <dbReference type="NCBI Taxonomy" id="118510"/>
    <lineage>
        <taxon>Eukaryota</taxon>
        <taxon>Viridiplantae</taxon>
        <taxon>Streptophyta</taxon>
        <taxon>Embryophyta</taxon>
        <taxon>Tracheophyta</taxon>
        <taxon>Spermatophyta</taxon>
        <taxon>Magnoliopsida</taxon>
        <taxon>eudicotyledons</taxon>
        <taxon>Gunneridae</taxon>
        <taxon>Pentapetalae</taxon>
        <taxon>asterids</taxon>
        <taxon>campanulids</taxon>
        <taxon>Asterales</taxon>
        <taxon>Asteraceae</taxon>
        <taxon>Asteroideae</taxon>
        <taxon>Anthemideae</taxon>
        <taxon>Anthemidinae</taxon>
        <taxon>Tanacetum</taxon>
    </lineage>
</organism>
<accession>A0A699HFB5</accession>
<evidence type="ECO:0000313" key="1">
    <source>
        <dbReference type="EMBL" id="GEX82613.1"/>
    </source>
</evidence>
<dbReference type="AlphaFoldDB" id="A0A699HFB5"/>